<keyword evidence="3" id="KW-1185">Reference proteome</keyword>
<feature type="transmembrane region" description="Helical" evidence="1">
    <location>
        <begin position="144"/>
        <end position="161"/>
    </location>
</feature>
<dbReference type="AlphaFoldDB" id="A0A1H9F6Y2"/>
<accession>A0A1H9F6Y2</accession>
<organism evidence="2 3">
    <name type="scientific">Piscibacillus halophilus</name>
    <dbReference type="NCBI Taxonomy" id="571933"/>
    <lineage>
        <taxon>Bacteria</taxon>
        <taxon>Bacillati</taxon>
        <taxon>Bacillota</taxon>
        <taxon>Bacilli</taxon>
        <taxon>Bacillales</taxon>
        <taxon>Bacillaceae</taxon>
        <taxon>Piscibacillus</taxon>
    </lineage>
</organism>
<evidence type="ECO:0000256" key="1">
    <source>
        <dbReference type="SAM" id="Phobius"/>
    </source>
</evidence>
<keyword evidence="1" id="KW-0472">Membrane</keyword>
<dbReference type="PANTHER" id="PTHR43535">
    <property type="entry name" value="PHOSPHATIDATE CYTIDYLYLTRANSFERASE"/>
    <property type="match status" value="1"/>
</dbReference>
<dbReference type="Pfam" id="PF01148">
    <property type="entry name" value="CTP_transf_1"/>
    <property type="match status" value="1"/>
</dbReference>
<keyword evidence="2" id="KW-0548">Nucleotidyltransferase</keyword>
<protein>
    <submittedName>
        <fullName evidence="2">Phosphatidate cytidylyltransferase</fullName>
    </submittedName>
</protein>
<sequence length="304" mass="35377">MTETIWTLSILLFVLTVATTAFYIIKKKQPHKDFTTIQSRVVTWWGMLVVFSFATLFNPLVSLISIMVLCLVALREYFSMMQTRKSDRRLFLWAYLTIPFQFYWIYIGWYGMFIIFIPVYVFLFLPLPRIFGKGTLGFLRSVSFTQWGLMLMVFGLSHLSYYSVASPEYGPNLVLFLIVLTQFNDVVQYIVSIYIGKNKVVPTANPYITWEGFFVALLTTTAVSYYLYPYLTVFDLTFGILSGVLISVTGFLGCVTISFLKRDLLINDHKKQETLKGRYLSRVDSLAYTSPVFFHVIRYFFDFM</sequence>
<proteinExistence type="predicted"/>
<gene>
    <name evidence="2" type="ORF">SAMN05216362_11149</name>
</gene>
<feature type="transmembrane region" description="Helical" evidence="1">
    <location>
        <begin position="240"/>
        <end position="260"/>
    </location>
</feature>
<evidence type="ECO:0000313" key="3">
    <source>
        <dbReference type="Proteomes" id="UP000199427"/>
    </source>
</evidence>
<keyword evidence="1" id="KW-1133">Transmembrane helix</keyword>
<feature type="transmembrane region" description="Helical" evidence="1">
    <location>
        <begin position="207"/>
        <end position="228"/>
    </location>
</feature>
<dbReference type="GO" id="GO:0005886">
    <property type="term" value="C:plasma membrane"/>
    <property type="evidence" value="ECO:0007669"/>
    <property type="project" value="TreeGrafter"/>
</dbReference>
<evidence type="ECO:0000313" key="2">
    <source>
        <dbReference type="EMBL" id="SEQ33625.1"/>
    </source>
</evidence>
<feature type="transmembrane region" description="Helical" evidence="1">
    <location>
        <begin position="173"/>
        <end position="195"/>
    </location>
</feature>
<dbReference type="STRING" id="571933.SAMN05216362_11149"/>
<keyword evidence="1" id="KW-0812">Transmembrane</keyword>
<reference evidence="2 3" key="1">
    <citation type="submission" date="2016-10" db="EMBL/GenBank/DDBJ databases">
        <authorList>
            <person name="de Groot N.N."/>
        </authorList>
    </citation>
    <scope>NUCLEOTIDE SEQUENCE [LARGE SCALE GENOMIC DNA]</scope>
    <source>
        <strain evidence="2 3">DSM 21633</strain>
    </source>
</reference>
<feature type="transmembrane region" description="Helical" evidence="1">
    <location>
        <begin position="113"/>
        <end position="132"/>
    </location>
</feature>
<feature type="transmembrane region" description="Helical" evidence="1">
    <location>
        <begin position="6"/>
        <end position="25"/>
    </location>
</feature>
<dbReference type="EMBL" id="FOES01000011">
    <property type="protein sequence ID" value="SEQ33625.1"/>
    <property type="molecule type" value="Genomic_DNA"/>
</dbReference>
<dbReference type="RefSeq" id="WP_091773336.1">
    <property type="nucleotide sequence ID" value="NZ_CAESCL010000055.1"/>
</dbReference>
<name>A0A1H9F6Y2_9BACI</name>
<dbReference type="GO" id="GO:0009273">
    <property type="term" value="P:peptidoglycan-based cell wall biogenesis"/>
    <property type="evidence" value="ECO:0007669"/>
    <property type="project" value="TreeGrafter"/>
</dbReference>
<dbReference type="GO" id="GO:0016779">
    <property type="term" value="F:nucleotidyltransferase activity"/>
    <property type="evidence" value="ECO:0007669"/>
    <property type="project" value="UniProtKB-KW"/>
</dbReference>
<dbReference type="OrthoDB" id="9799199at2"/>
<dbReference type="PANTHER" id="PTHR43535:SF1">
    <property type="entry name" value="PHOSPHATIDATE CYTIDYLYLTRANSFERASE"/>
    <property type="match status" value="1"/>
</dbReference>
<keyword evidence="2" id="KW-0808">Transferase</keyword>
<dbReference type="Proteomes" id="UP000199427">
    <property type="component" value="Unassembled WGS sequence"/>
</dbReference>